<dbReference type="GO" id="GO:0004867">
    <property type="term" value="F:serine-type endopeptidase inhibitor activity"/>
    <property type="evidence" value="ECO:0007669"/>
    <property type="project" value="InterPro"/>
</dbReference>
<evidence type="ECO:0000313" key="3">
    <source>
        <dbReference type="EMBL" id="GEN78748.1"/>
    </source>
</evidence>
<dbReference type="SUPFAM" id="SSF56574">
    <property type="entry name" value="Serpins"/>
    <property type="match status" value="1"/>
</dbReference>
<dbReference type="InterPro" id="IPR042178">
    <property type="entry name" value="Serpin_sf_1"/>
</dbReference>
<gene>
    <name evidence="3" type="ORF">AFE02nite_04820</name>
</gene>
<dbReference type="InterPro" id="IPR000215">
    <property type="entry name" value="Serpin_fam"/>
</dbReference>
<evidence type="ECO:0000259" key="2">
    <source>
        <dbReference type="SMART" id="SM00093"/>
    </source>
</evidence>
<evidence type="ECO:0000313" key="4">
    <source>
        <dbReference type="Proteomes" id="UP000321484"/>
    </source>
</evidence>
<dbReference type="Pfam" id="PF00079">
    <property type="entry name" value="Serpin"/>
    <property type="match status" value="1"/>
</dbReference>
<feature type="domain" description="Serpin" evidence="2">
    <location>
        <begin position="42"/>
        <end position="397"/>
    </location>
</feature>
<evidence type="ECO:0000256" key="1">
    <source>
        <dbReference type="RuleBase" id="RU000411"/>
    </source>
</evidence>
<sequence length="402" mass="41306">MLAAGGCAGGDSDLPAPLAADARFVGVADDARPEQPMVDASVRLATELLDVAPAGEDAVVSPLSLQLALALLREGATGTPAAEIDAAAGLPGSQAVADLRALLAQYEGDVAGIDPDEPPEVPLLHVADSAFVQQDFGVVPAFLERVAAYHDAEVYEVDFRTGDPKPALDAWVAEETGGLLTECPAPTTPQTRVVLMDAVTFGATWASPFAAENTADGPFTRADGTSVQVPLMHQTTVVPYAEGDGWVAVELPYTEGFAMRLVLPDAGALAADAWAQAHAALSRASGTEVLLTLPSWTTDTTLALTEALAELGLGSLREPDGDLDGVFPDAFVSAIAQGATITVAEKGTVAAAVTAISLDAGAAPTQPLEVRFDRPFEYQVVHSGTGLVLFAGRVADPSDAED</sequence>
<dbReference type="GO" id="GO:0005615">
    <property type="term" value="C:extracellular space"/>
    <property type="evidence" value="ECO:0007669"/>
    <property type="project" value="InterPro"/>
</dbReference>
<dbReference type="Gene3D" id="3.30.497.10">
    <property type="entry name" value="Antithrombin, subunit I, domain 2"/>
    <property type="match status" value="1"/>
</dbReference>
<comment type="similarity">
    <text evidence="1">Belongs to the serpin family.</text>
</comment>
<dbReference type="Gene3D" id="2.30.39.10">
    <property type="entry name" value="Alpha-1-antitrypsin, domain 1"/>
    <property type="match status" value="1"/>
</dbReference>
<dbReference type="Proteomes" id="UP000321484">
    <property type="component" value="Unassembled WGS sequence"/>
</dbReference>
<name>A0A511YU80_9CELL</name>
<protein>
    <submittedName>
        <fullName evidence="3">Serpin</fullName>
    </submittedName>
</protein>
<dbReference type="InterPro" id="IPR042185">
    <property type="entry name" value="Serpin_sf_2"/>
</dbReference>
<dbReference type="SMART" id="SM00093">
    <property type="entry name" value="SERPIN"/>
    <property type="match status" value="1"/>
</dbReference>
<keyword evidence="4" id="KW-1185">Reference proteome</keyword>
<proteinExistence type="inferred from homology"/>
<reference evidence="3 4" key="1">
    <citation type="submission" date="2019-07" db="EMBL/GenBank/DDBJ databases">
        <title>Whole genome shotgun sequence of Actinotalea fermentans NBRC 105374.</title>
        <authorList>
            <person name="Hosoyama A."/>
            <person name="Uohara A."/>
            <person name="Ohji S."/>
            <person name="Ichikawa N."/>
        </authorList>
    </citation>
    <scope>NUCLEOTIDE SEQUENCE [LARGE SCALE GENOMIC DNA]</scope>
    <source>
        <strain evidence="3 4">NBRC 105374</strain>
    </source>
</reference>
<dbReference type="PANTHER" id="PTHR11461:SF211">
    <property type="entry name" value="GH10112P-RELATED"/>
    <property type="match status" value="1"/>
</dbReference>
<comment type="caution">
    <text evidence="3">The sequence shown here is derived from an EMBL/GenBank/DDBJ whole genome shotgun (WGS) entry which is preliminary data.</text>
</comment>
<dbReference type="EMBL" id="BJYK01000001">
    <property type="protein sequence ID" value="GEN78748.1"/>
    <property type="molecule type" value="Genomic_DNA"/>
</dbReference>
<dbReference type="AlphaFoldDB" id="A0A511YU80"/>
<dbReference type="InterPro" id="IPR023796">
    <property type="entry name" value="Serpin_dom"/>
</dbReference>
<accession>A0A511YU80</accession>
<dbReference type="PANTHER" id="PTHR11461">
    <property type="entry name" value="SERINE PROTEASE INHIBITOR, SERPIN"/>
    <property type="match status" value="1"/>
</dbReference>
<organism evidence="3 4">
    <name type="scientific">Actinotalea fermentans</name>
    <dbReference type="NCBI Taxonomy" id="43671"/>
    <lineage>
        <taxon>Bacteria</taxon>
        <taxon>Bacillati</taxon>
        <taxon>Actinomycetota</taxon>
        <taxon>Actinomycetes</taxon>
        <taxon>Micrococcales</taxon>
        <taxon>Cellulomonadaceae</taxon>
        <taxon>Actinotalea</taxon>
    </lineage>
</organism>
<dbReference type="InterPro" id="IPR036186">
    <property type="entry name" value="Serpin_sf"/>
</dbReference>